<feature type="non-terminal residue" evidence="5">
    <location>
        <position position="148"/>
    </location>
</feature>
<comment type="similarity">
    <text evidence="1">Belongs to the CbxX/CfxQ family.</text>
</comment>
<dbReference type="CDD" id="cd00009">
    <property type="entry name" value="AAA"/>
    <property type="match status" value="1"/>
</dbReference>
<dbReference type="SUPFAM" id="SSF52540">
    <property type="entry name" value="P-loop containing nucleoside triphosphate hydrolases"/>
    <property type="match status" value="1"/>
</dbReference>
<dbReference type="PRINTS" id="PR00819">
    <property type="entry name" value="CBXCFQXSUPER"/>
</dbReference>
<dbReference type="PANTHER" id="PTHR43392:SF2">
    <property type="entry name" value="AAA-TYPE ATPASE FAMILY PROTEIN _ ANKYRIN REPEAT FAMILY PROTEIN"/>
    <property type="match status" value="1"/>
</dbReference>
<protein>
    <recommendedName>
        <fullName evidence="4">ATPase AAA-type core domain-containing protein</fullName>
    </recommendedName>
</protein>
<dbReference type="GO" id="GO:0005524">
    <property type="term" value="F:ATP binding"/>
    <property type="evidence" value="ECO:0007669"/>
    <property type="project" value="UniProtKB-KW"/>
</dbReference>
<evidence type="ECO:0000256" key="2">
    <source>
        <dbReference type="ARBA" id="ARBA00022741"/>
    </source>
</evidence>
<dbReference type="GO" id="GO:0016887">
    <property type="term" value="F:ATP hydrolysis activity"/>
    <property type="evidence" value="ECO:0007669"/>
    <property type="project" value="InterPro"/>
</dbReference>
<proteinExistence type="inferred from homology"/>
<dbReference type="Proteomes" id="UP000664859">
    <property type="component" value="Unassembled WGS sequence"/>
</dbReference>
<dbReference type="InterPro" id="IPR000641">
    <property type="entry name" value="CbxX/CfxQ"/>
</dbReference>
<dbReference type="Gene3D" id="3.40.50.300">
    <property type="entry name" value="P-loop containing nucleotide triphosphate hydrolases"/>
    <property type="match status" value="1"/>
</dbReference>
<feature type="domain" description="ATPase AAA-type core" evidence="4">
    <location>
        <begin position="14"/>
        <end position="133"/>
    </location>
</feature>
<evidence type="ECO:0000256" key="1">
    <source>
        <dbReference type="ARBA" id="ARBA00010378"/>
    </source>
</evidence>
<dbReference type="Pfam" id="PF00004">
    <property type="entry name" value="AAA"/>
    <property type="match status" value="1"/>
</dbReference>
<keyword evidence="6" id="KW-1185">Reference proteome</keyword>
<keyword evidence="3" id="KW-0067">ATP-binding</keyword>
<evidence type="ECO:0000313" key="5">
    <source>
        <dbReference type="EMBL" id="KAG5191291.1"/>
    </source>
</evidence>
<sequence>MDAPKAFLEGFQNLILVGNPGSGKTEYANRLAQVFSALNIVCNVDTHEGSAVVREKVPTDFIGQYIGQTAPRTRALLLESTEKVLFIDEAYGITENEKKGEEYGQEAVNELVGYLSTHIGQLIVIAAGYEEEMMRFQVNNVGLARRMK</sequence>
<evidence type="ECO:0000313" key="6">
    <source>
        <dbReference type="Proteomes" id="UP000664859"/>
    </source>
</evidence>
<evidence type="ECO:0000259" key="4">
    <source>
        <dbReference type="Pfam" id="PF00004"/>
    </source>
</evidence>
<dbReference type="EMBL" id="JAFCMP010000021">
    <property type="protein sequence ID" value="KAG5191291.1"/>
    <property type="molecule type" value="Genomic_DNA"/>
</dbReference>
<accession>A0A836CPV8</accession>
<dbReference type="InterPro" id="IPR050773">
    <property type="entry name" value="CbxX/CfxQ_RuBisCO_ESX"/>
</dbReference>
<dbReference type="InterPro" id="IPR027417">
    <property type="entry name" value="P-loop_NTPase"/>
</dbReference>
<keyword evidence="2" id="KW-0547">Nucleotide-binding</keyword>
<evidence type="ECO:0000256" key="3">
    <source>
        <dbReference type="ARBA" id="ARBA00022840"/>
    </source>
</evidence>
<dbReference type="InterPro" id="IPR003959">
    <property type="entry name" value="ATPase_AAA_core"/>
</dbReference>
<comment type="caution">
    <text evidence="5">The sequence shown here is derived from an EMBL/GenBank/DDBJ whole genome shotgun (WGS) entry which is preliminary data.</text>
</comment>
<dbReference type="PANTHER" id="PTHR43392">
    <property type="entry name" value="AAA-TYPE ATPASE FAMILY PROTEIN / ANKYRIN REPEAT FAMILY PROTEIN"/>
    <property type="match status" value="1"/>
</dbReference>
<dbReference type="OrthoDB" id="575at2759"/>
<dbReference type="AlphaFoldDB" id="A0A836CPV8"/>
<reference evidence="5" key="1">
    <citation type="submission" date="2021-02" db="EMBL/GenBank/DDBJ databases">
        <title>First Annotated Genome of the Yellow-green Alga Tribonema minus.</title>
        <authorList>
            <person name="Mahan K.M."/>
        </authorList>
    </citation>
    <scope>NUCLEOTIDE SEQUENCE</scope>
    <source>
        <strain evidence="5">UTEX B ZZ1240</strain>
    </source>
</reference>
<gene>
    <name evidence="5" type="ORF">JKP88DRAFT_174738</name>
</gene>
<name>A0A836CPV8_9STRA</name>
<organism evidence="5 6">
    <name type="scientific">Tribonema minus</name>
    <dbReference type="NCBI Taxonomy" id="303371"/>
    <lineage>
        <taxon>Eukaryota</taxon>
        <taxon>Sar</taxon>
        <taxon>Stramenopiles</taxon>
        <taxon>Ochrophyta</taxon>
        <taxon>PX clade</taxon>
        <taxon>Xanthophyceae</taxon>
        <taxon>Tribonematales</taxon>
        <taxon>Tribonemataceae</taxon>
        <taxon>Tribonema</taxon>
    </lineage>
</organism>